<keyword evidence="2" id="KW-1185">Reference proteome</keyword>
<dbReference type="OrthoDB" id="5986190at2759"/>
<proteinExistence type="predicted"/>
<sequence>MLLAFSFVSSTASGSEWTMNRLVQDTMQMWIKSHNGFKKAQEQFIYNLSAALPSGGDGWAESLSLFPHVQCALKQKPKTERVLLEWADIMIRVAPYVGSSGDGLRDEIMATESLRVRTKYLGKDSLRTMHSQLELVELLRHSERFSEAEELGLDLMETSTAARGSDHPTTLHTKNDLSYTYYKQSHFVKPEELMLGVITTGKAKLVQDHPVILDAIGHLATTFYL</sequence>
<evidence type="ECO:0000313" key="2">
    <source>
        <dbReference type="Proteomes" id="UP000237631"/>
    </source>
</evidence>
<protein>
    <submittedName>
        <fullName evidence="1">Uncharacterized protein</fullName>
    </submittedName>
</protein>
<accession>A0A2S6CM52</accession>
<dbReference type="AlphaFoldDB" id="A0A2S6CM52"/>
<evidence type="ECO:0000313" key="1">
    <source>
        <dbReference type="EMBL" id="PPJ60815.1"/>
    </source>
</evidence>
<dbReference type="InterPro" id="IPR011990">
    <property type="entry name" value="TPR-like_helical_dom_sf"/>
</dbReference>
<name>A0A2S6CM52_9PEZI</name>
<gene>
    <name evidence="1" type="ORF">CBER1_11543</name>
</gene>
<organism evidence="1 2">
    <name type="scientific">Cercospora berteroae</name>
    <dbReference type="NCBI Taxonomy" id="357750"/>
    <lineage>
        <taxon>Eukaryota</taxon>
        <taxon>Fungi</taxon>
        <taxon>Dikarya</taxon>
        <taxon>Ascomycota</taxon>
        <taxon>Pezizomycotina</taxon>
        <taxon>Dothideomycetes</taxon>
        <taxon>Dothideomycetidae</taxon>
        <taxon>Mycosphaerellales</taxon>
        <taxon>Mycosphaerellaceae</taxon>
        <taxon>Cercospora</taxon>
    </lineage>
</organism>
<dbReference type="Pfam" id="PF13374">
    <property type="entry name" value="TPR_10"/>
    <property type="match status" value="1"/>
</dbReference>
<dbReference type="EMBL" id="PNEN01000209">
    <property type="protein sequence ID" value="PPJ60815.1"/>
    <property type="molecule type" value="Genomic_DNA"/>
</dbReference>
<comment type="caution">
    <text evidence="1">The sequence shown here is derived from an EMBL/GenBank/DDBJ whole genome shotgun (WGS) entry which is preliminary data.</text>
</comment>
<dbReference type="Proteomes" id="UP000237631">
    <property type="component" value="Unassembled WGS sequence"/>
</dbReference>
<reference evidence="2" key="1">
    <citation type="journal article" date="2017" name="bioRxiv">
        <title>Conservation of a gene cluster reveals novel cercosporin biosynthetic mechanisms and extends production to the genus Colletotrichum.</title>
        <authorList>
            <person name="de Jonge R."/>
            <person name="Ebert M.K."/>
            <person name="Huitt-Roehl C.R."/>
            <person name="Pal P."/>
            <person name="Suttle J.C."/>
            <person name="Spanner R.E."/>
            <person name="Neubauer J.D."/>
            <person name="Jurick W.M.II."/>
            <person name="Stott K.A."/>
            <person name="Secor G.A."/>
            <person name="Thomma B.P.H.J."/>
            <person name="Van de Peer Y."/>
            <person name="Townsend C.A."/>
            <person name="Bolton M.D."/>
        </authorList>
    </citation>
    <scope>NUCLEOTIDE SEQUENCE [LARGE SCALE GENOMIC DNA]</scope>
    <source>
        <strain evidence="2">CBS538.71</strain>
    </source>
</reference>
<dbReference type="STRING" id="357750.A0A2S6CM52"/>
<dbReference type="Gene3D" id="1.25.40.10">
    <property type="entry name" value="Tetratricopeptide repeat domain"/>
    <property type="match status" value="1"/>
</dbReference>